<evidence type="ECO:0000313" key="1">
    <source>
        <dbReference type="EMBL" id="SVD35969.1"/>
    </source>
</evidence>
<dbReference type="EMBL" id="UINC01145685">
    <property type="protein sequence ID" value="SVD35969.1"/>
    <property type="molecule type" value="Genomic_DNA"/>
</dbReference>
<name>A0A382UNW9_9ZZZZ</name>
<gene>
    <name evidence="1" type="ORF">METZ01_LOCUS388823</name>
</gene>
<protein>
    <submittedName>
        <fullName evidence="1">Uncharacterized protein</fullName>
    </submittedName>
</protein>
<proteinExistence type="predicted"/>
<organism evidence="1">
    <name type="scientific">marine metagenome</name>
    <dbReference type="NCBI Taxonomy" id="408172"/>
    <lineage>
        <taxon>unclassified sequences</taxon>
        <taxon>metagenomes</taxon>
        <taxon>ecological metagenomes</taxon>
    </lineage>
</organism>
<accession>A0A382UNW9</accession>
<sequence length="44" mass="4911">MPLLVGIILQPSCGNTPQEVRTVYRLLSNGLRGRLHHKLITEEG</sequence>
<reference evidence="1" key="1">
    <citation type="submission" date="2018-05" db="EMBL/GenBank/DDBJ databases">
        <authorList>
            <person name="Lanie J.A."/>
            <person name="Ng W.-L."/>
            <person name="Kazmierczak K.M."/>
            <person name="Andrzejewski T.M."/>
            <person name="Davidsen T.M."/>
            <person name="Wayne K.J."/>
            <person name="Tettelin H."/>
            <person name="Glass J.I."/>
            <person name="Rusch D."/>
            <person name="Podicherti R."/>
            <person name="Tsui H.-C.T."/>
            <person name="Winkler M.E."/>
        </authorList>
    </citation>
    <scope>NUCLEOTIDE SEQUENCE</scope>
</reference>
<dbReference type="AlphaFoldDB" id="A0A382UNW9"/>